<dbReference type="AlphaFoldDB" id="A0ABD2QIQ5"/>
<dbReference type="InterPro" id="IPR013921">
    <property type="entry name" value="Mediator_Med20"/>
</dbReference>
<protein>
    <recommendedName>
        <fullName evidence="4">Mediator of RNA polymerase II transcription subunit 20</fullName>
    </recommendedName>
    <alternativeName>
        <fullName evidence="4">Mediator complex subunit 20</fullName>
    </alternativeName>
</protein>
<evidence type="ECO:0000313" key="6">
    <source>
        <dbReference type="Proteomes" id="UP001626550"/>
    </source>
</evidence>
<name>A0ABD2QIQ5_9PLAT</name>
<evidence type="ECO:0000256" key="4">
    <source>
        <dbReference type="RuleBase" id="RU364152"/>
    </source>
</evidence>
<keyword evidence="4" id="KW-0010">Activator</keyword>
<dbReference type="Pfam" id="PF08612">
    <property type="entry name" value="Med20"/>
    <property type="match status" value="1"/>
</dbReference>
<comment type="caution">
    <text evidence="5">The sequence shown here is derived from an EMBL/GenBank/DDBJ whole genome shotgun (WGS) entry which is preliminary data.</text>
</comment>
<accession>A0ABD2QIQ5</accession>
<evidence type="ECO:0000313" key="5">
    <source>
        <dbReference type="EMBL" id="KAL3318611.1"/>
    </source>
</evidence>
<evidence type="ECO:0000256" key="2">
    <source>
        <dbReference type="ARBA" id="ARBA00010743"/>
    </source>
</evidence>
<keyword evidence="4" id="KW-0805">Transcription regulation</keyword>
<keyword evidence="4" id="KW-0804">Transcription</keyword>
<comment type="subunit">
    <text evidence="4">Component of the Mediator complex.</text>
</comment>
<proteinExistence type="inferred from homology"/>
<gene>
    <name evidence="4 5" type="primary">MED20</name>
    <name evidence="5" type="ORF">Ciccas_002734</name>
</gene>
<keyword evidence="3 4" id="KW-0539">Nucleus</keyword>
<organism evidence="5 6">
    <name type="scientific">Cichlidogyrus casuarinus</name>
    <dbReference type="NCBI Taxonomy" id="1844966"/>
    <lineage>
        <taxon>Eukaryota</taxon>
        <taxon>Metazoa</taxon>
        <taxon>Spiralia</taxon>
        <taxon>Lophotrochozoa</taxon>
        <taxon>Platyhelminthes</taxon>
        <taxon>Monogenea</taxon>
        <taxon>Monopisthocotylea</taxon>
        <taxon>Dactylogyridea</taxon>
        <taxon>Ancyrocephalidae</taxon>
        <taxon>Cichlidogyrus</taxon>
    </lineage>
</organism>
<dbReference type="Proteomes" id="UP001626550">
    <property type="component" value="Unassembled WGS sequence"/>
</dbReference>
<reference evidence="5 6" key="1">
    <citation type="submission" date="2024-11" db="EMBL/GenBank/DDBJ databases">
        <title>Adaptive evolution of stress response genes in parasites aligns with host niche diversity.</title>
        <authorList>
            <person name="Hahn C."/>
            <person name="Resl P."/>
        </authorList>
    </citation>
    <scope>NUCLEOTIDE SEQUENCE [LARGE SCALE GENOMIC DNA]</scope>
    <source>
        <strain evidence="5">EGGRZ-B1_66</strain>
        <tissue evidence="5">Body</tissue>
    </source>
</reference>
<comment type="function">
    <text evidence="4">Component of the Mediator complex, a coactivator involved in the regulated transcription of nearly all RNA polymerase II-dependent genes. Mediator functions as a bridge to convey information from gene-specific regulatory proteins to the basal RNA polymerase II transcription machinery. Mediator is recruited to promoters by direct interactions with regulatory proteins and serves as a scaffold for the assembly of a functional preinitiation complex with RNA polymerase II and the general transcription factors.</text>
</comment>
<comment type="similarity">
    <text evidence="2 4">Belongs to the Mediator complex subunit 20 family.</text>
</comment>
<evidence type="ECO:0000256" key="3">
    <source>
        <dbReference type="ARBA" id="ARBA00023242"/>
    </source>
</evidence>
<dbReference type="EMBL" id="JBJKFK010000224">
    <property type="protein sequence ID" value="KAL3318611.1"/>
    <property type="molecule type" value="Genomic_DNA"/>
</dbReference>
<keyword evidence="6" id="KW-1185">Reference proteome</keyword>
<sequence length="205" mass="23410">MFPIQNYVSVLKKYSNFLVGSQRKLINTLTHSDYPASCFVFTGAAETSLCLSADIGFREFPGLLKNFYEPKKKFLVEGKGVKYELDDFCINFVTLFMGQSASAKGNFLEIYHRPSVVPQNAHLMLQSFVYQFFPEFLANGNEVLFSSFKKAFQTKTTSLNPKVGPCSFEETICGMELQPYQLSAAQVTMFQYLEHINKIRRIHNQ</sequence>
<comment type="subcellular location">
    <subcellularLocation>
        <location evidence="1 4">Nucleus</location>
    </subcellularLocation>
</comment>
<evidence type="ECO:0000256" key="1">
    <source>
        <dbReference type="ARBA" id="ARBA00004123"/>
    </source>
</evidence>
<dbReference type="GO" id="GO:0005634">
    <property type="term" value="C:nucleus"/>
    <property type="evidence" value="ECO:0007669"/>
    <property type="project" value="UniProtKB-SubCell"/>
</dbReference>
<dbReference type="GO" id="GO:0032991">
    <property type="term" value="C:protein-containing complex"/>
    <property type="evidence" value="ECO:0007669"/>
    <property type="project" value="UniProtKB-ARBA"/>
</dbReference>